<dbReference type="AlphaFoldDB" id="A0A2P6MIA8"/>
<dbReference type="PANTHER" id="PTHR42885">
    <property type="entry name" value="HISTIDINOL-PHOSPHATE AMINOTRANSFERASE-RELATED"/>
    <property type="match status" value="1"/>
</dbReference>
<evidence type="ECO:0000313" key="5">
    <source>
        <dbReference type="EMBL" id="PRO66000.1"/>
    </source>
</evidence>
<protein>
    <recommendedName>
        <fullName evidence="3">Aminotransferase</fullName>
        <ecNumber evidence="3">2.6.1.-</ecNumber>
    </recommendedName>
</protein>
<dbReference type="GO" id="GO:0030170">
    <property type="term" value="F:pyridoxal phosphate binding"/>
    <property type="evidence" value="ECO:0007669"/>
    <property type="project" value="InterPro"/>
</dbReference>
<evidence type="ECO:0000256" key="1">
    <source>
        <dbReference type="ARBA" id="ARBA00001933"/>
    </source>
</evidence>
<evidence type="ECO:0000313" key="6">
    <source>
        <dbReference type="Proteomes" id="UP000243650"/>
    </source>
</evidence>
<gene>
    <name evidence="5" type="ORF">C6I21_06770</name>
</gene>
<dbReference type="Proteomes" id="UP000243650">
    <property type="component" value="Unassembled WGS sequence"/>
</dbReference>
<dbReference type="CDD" id="cd00609">
    <property type="entry name" value="AAT_like"/>
    <property type="match status" value="1"/>
</dbReference>
<accession>A0A2P6MIA8</accession>
<reference evidence="5 6" key="1">
    <citation type="submission" date="2018-03" db="EMBL/GenBank/DDBJ databases">
        <title>Bacillus urumqiensis sp. nov., a moderately haloalkaliphilic bacterium isolated from a salt lake.</title>
        <authorList>
            <person name="Zhao B."/>
            <person name="Liao Z."/>
        </authorList>
    </citation>
    <scope>NUCLEOTIDE SEQUENCE [LARGE SCALE GENOMIC DNA]</scope>
    <source>
        <strain evidence="5 6">BZ-SZ-XJ18</strain>
    </source>
</reference>
<dbReference type="InterPro" id="IPR015422">
    <property type="entry name" value="PyrdxlP-dep_Trfase_small"/>
</dbReference>
<evidence type="ECO:0000256" key="2">
    <source>
        <dbReference type="ARBA" id="ARBA00022898"/>
    </source>
</evidence>
<keyword evidence="2" id="KW-0663">Pyridoxal phosphate</keyword>
<name>A0A2P6MIA8_ALKUR</name>
<dbReference type="RefSeq" id="WP_105958684.1">
    <property type="nucleotide sequence ID" value="NZ_PVNS01000005.1"/>
</dbReference>
<evidence type="ECO:0000259" key="4">
    <source>
        <dbReference type="Pfam" id="PF00155"/>
    </source>
</evidence>
<dbReference type="PROSITE" id="PS00105">
    <property type="entry name" value="AA_TRANSFER_CLASS_1"/>
    <property type="match status" value="1"/>
</dbReference>
<evidence type="ECO:0000256" key="3">
    <source>
        <dbReference type="RuleBase" id="RU000481"/>
    </source>
</evidence>
<sequence>MNWPVHGGHPELLEGAPDTVMIDFSANLNPLGPPSWLMDRAEAALPQMLRYPDPDYASSRKGYAESEHVAASQVLLTNGGAEAIQLAALLHRGGQAAVAVPAFAEYETACTAAGITVTRLPYEGGTFPLDEACARMAEWDLFFLCRPHNPSGTVLEAGAVRQLADACETAGTMLIIDEAFVDFLPSEEKLTPLLNTHSSVVLLRSFTKMFVIPGLRLGCVLASEHVTAQLKALQPAWSVNAVAAALLPDMAADTSFVRESVALVEKERERVFQSLPDRFSVSASRVNFYLIRDTNLDDQKPLFQFLLQEGAALRHTYNFEGINGSMLRAAVRTPEENDVLIQALQKWDARC</sequence>
<proteinExistence type="inferred from homology"/>
<dbReference type="EMBL" id="PVNS01000005">
    <property type="protein sequence ID" value="PRO66000.1"/>
    <property type="molecule type" value="Genomic_DNA"/>
</dbReference>
<keyword evidence="3" id="KW-0032">Aminotransferase</keyword>
<dbReference type="EC" id="2.6.1.-" evidence="3"/>
<dbReference type="InterPro" id="IPR015424">
    <property type="entry name" value="PyrdxlP-dep_Trfase"/>
</dbReference>
<dbReference type="InterPro" id="IPR004839">
    <property type="entry name" value="Aminotransferase_I/II_large"/>
</dbReference>
<dbReference type="SUPFAM" id="SSF53383">
    <property type="entry name" value="PLP-dependent transferases"/>
    <property type="match status" value="1"/>
</dbReference>
<comment type="caution">
    <text evidence="5">The sequence shown here is derived from an EMBL/GenBank/DDBJ whole genome shotgun (WGS) entry which is preliminary data.</text>
</comment>
<comment type="cofactor">
    <cofactor evidence="1 3">
        <name>pyridoxal 5'-phosphate</name>
        <dbReference type="ChEBI" id="CHEBI:597326"/>
    </cofactor>
</comment>
<organism evidence="5 6">
    <name type="scientific">Alkalicoccus urumqiensis</name>
    <name type="common">Bacillus urumqiensis</name>
    <dbReference type="NCBI Taxonomy" id="1548213"/>
    <lineage>
        <taxon>Bacteria</taxon>
        <taxon>Bacillati</taxon>
        <taxon>Bacillota</taxon>
        <taxon>Bacilli</taxon>
        <taxon>Bacillales</taxon>
        <taxon>Bacillaceae</taxon>
        <taxon>Alkalicoccus</taxon>
    </lineage>
</organism>
<comment type="similarity">
    <text evidence="3">Belongs to the class-I pyridoxal-phosphate-dependent aminotransferase family.</text>
</comment>
<dbReference type="PANTHER" id="PTHR42885:SF1">
    <property type="entry name" value="THREONINE-PHOSPHATE DECARBOXYLASE"/>
    <property type="match status" value="1"/>
</dbReference>
<dbReference type="Gene3D" id="3.90.1150.10">
    <property type="entry name" value="Aspartate Aminotransferase, domain 1"/>
    <property type="match status" value="1"/>
</dbReference>
<dbReference type="Gene3D" id="3.40.640.10">
    <property type="entry name" value="Type I PLP-dependent aspartate aminotransferase-like (Major domain)"/>
    <property type="match status" value="1"/>
</dbReference>
<keyword evidence="3" id="KW-0808">Transferase</keyword>
<feature type="domain" description="Aminotransferase class I/classII large" evidence="4">
    <location>
        <begin position="21"/>
        <end position="344"/>
    </location>
</feature>
<dbReference type="InterPro" id="IPR004838">
    <property type="entry name" value="NHTrfase_class1_PyrdxlP-BS"/>
</dbReference>
<keyword evidence="6" id="KW-1185">Reference proteome</keyword>
<dbReference type="Pfam" id="PF00155">
    <property type="entry name" value="Aminotran_1_2"/>
    <property type="match status" value="1"/>
</dbReference>
<dbReference type="GO" id="GO:0008483">
    <property type="term" value="F:transaminase activity"/>
    <property type="evidence" value="ECO:0007669"/>
    <property type="project" value="UniProtKB-KW"/>
</dbReference>
<dbReference type="InterPro" id="IPR015421">
    <property type="entry name" value="PyrdxlP-dep_Trfase_major"/>
</dbReference>